<dbReference type="EMBL" id="CM003608">
    <property type="protein sequence ID" value="KYP66437.1"/>
    <property type="molecule type" value="Genomic_DNA"/>
</dbReference>
<dbReference type="OMA" id="PRSEYLM"/>
<sequence length="828" mass="94102">MEEIIDQLMLWSRSEDNGESPVPVIAISGLAGIGKTKLVDDVCQDQKVQEQVGSQVRVPGTNYNTFDADSIAKQIINSAPSPSPTTKTLNILVILDDWRAEIKDNDVKMLHDKVKEHGKASQVLKKVDPRVTAIVITTRSCLVVREIAASPIMQYDLQGLNEKQSVFLLKKALGRGACDDNASITKIVGQCRGVPLAIIAMAKWLQSPRSEYLMPVEQLICSYYDKVYEEGFPYKCFPYFSLFPQDFLFDAERLIHLWMAEGFLGSPEPETGRGYLRDFVGRSMFQDVKVDEFGEVRSFKLHPLMHDIARFVADREIITMDPIGHKVHGKVKRASFDLSLNFSRGIPRPLYDKAKSSLASLLFFANPESRFPMQLDMSTSMLENIFKSFKKLRVLDLRDLEIGTVPSSIGDLKDLEYLDLSQNNIMEKLPNNITKLFKLQTLKLFCCYSLKELPKDFENLKQLKHLDIEGCLSLTHMPPKMGKLTSLQTLSAFVANKDDPKGGLEELLNLNKLRGHLEILYLDRVQQFGNSKSGCRQKIGVQSLTLRWDLKIDQGKIQHHLLPEDFLMSHFELRVLILMGYRVPDLSLFKSTSTQFEHLVKLSLQDCQCEYISQEDALPQQLKTLELIRLDNLEYVARNCDKDAAFYKTLVELTVWGCPKLKSWWPEVKEGTGARDSIPLENFHIQNCNHLKNLCDAFQHLSSLQRLTIENCADIHLCGPNNQWNGLKSLRFLTIREIPILSSLSFGDSVTTLRELTVHNCEGLTSISDSIGKLTSLRRLEISKCNKLKSLPKEMENLKSLKTLLILNCKLLLSRCQQETGRRRLATN</sequence>
<dbReference type="Pfam" id="PF00931">
    <property type="entry name" value="NB-ARC"/>
    <property type="match status" value="1"/>
</dbReference>
<dbReference type="GO" id="GO:0006952">
    <property type="term" value="P:defense response"/>
    <property type="evidence" value="ECO:0007669"/>
    <property type="project" value="UniProtKB-KW"/>
</dbReference>
<name>A0A151THB1_CAJCA</name>
<dbReference type="Gene3D" id="3.40.50.300">
    <property type="entry name" value="P-loop containing nucleotide triphosphate hydrolases"/>
    <property type="match status" value="1"/>
</dbReference>
<evidence type="ECO:0000259" key="5">
    <source>
        <dbReference type="Pfam" id="PF23598"/>
    </source>
</evidence>
<dbReference type="Gene3D" id="1.10.10.10">
    <property type="entry name" value="Winged helix-like DNA-binding domain superfamily/Winged helix DNA-binding domain"/>
    <property type="match status" value="1"/>
</dbReference>
<dbReference type="PANTHER" id="PTHR36766">
    <property type="entry name" value="PLANT BROAD-SPECTRUM MILDEW RESISTANCE PROTEIN RPW8"/>
    <property type="match status" value="1"/>
</dbReference>
<evidence type="ECO:0000256" key="1">
    <source>
        <dbReference type="ARBA" id="ARBA00022737"/>
    </source>
</evidence>
<dbReference type="InterPro" id="IPR027417">
    <property type="entry name" value="P-loop_NTPase"/>
</dbReference>
<proteinExistence type="predicted"/>
<dbReference type="Pfam" id="PF23559">
    <property type="entry name" value="WHD_DRP"/>
    <property type="match status" value="1"/>
</dbReference>
<dbReference type="InterPro" id="IPR058922">
    <property type="entry name" value="WHD_DRP"/>
</dbReference>
<dbReference type="Pfam" id="PF23598">
    <property type="entry name" value="LRR_14"/>
    <property type="match status" value="1"/>
</dbReference>
<dbReference type="InterPro" id="IPR002182">
    <property type="entry name" value="NB-ARC"/>
</dbReference>
<feature type="domain" description="NB-ARC" evidence="3">
    <location>
        <begin position="15"/>
        <end position="172"/>
    </location>
</feature>
<protein>
    <submittedName>
        <fullName evidence="6">Disease resistance protein RGA4</fullName>
    </submittedName>
</protein>
<evidence type="ECO:0000313" key="7">
    <source>
        <dbReference type="Proteomes" id="UP000075243"/>
    </source>
</evidence>
<feature type="domain" description="Disease resistance protein winged helix" evidence="4">
    <location>
        <begin position="242"/>
        <end position="309"/>
    </location>
</feature>
<dbReference type="STRING" id="3821.A0A151THB1"/>
<organism evidence="6 7">
    <name type="scientific">Cajanus cajan</name>
    <name type="common">Pigeon pea</name>
    <name type="synonym">Cajanus indicus</name>
    <dbReference type="NCBI Taxonomy" id="3821"/>
    <lineage>
        <taxon>Eukaryota</taxon>
        <taxon>Viridiplantae</taxon>
        <taxon>Streptophyta</taxon>
        <taxon>Embryophyta</taxon>
        <taxon>Tracheophyta</taxon>
        <taxon>Spermatophyta</taxon>
        <taxon>Magnoliopsida</taxon>
        <taxon>eudicotyledons</taxon>
        <taxon>Gunneridae</taxon>
        <taxon>Pentapetalae</taxon>
        <taxon>rosids</taxon>
        <taxon>fabids</taxon>
        <taxon>Fabales</taxon>
        <taxon>Fabaceae</taxon>
        <taxon>Papilionoideae</taxon>
        <taxon>50 kb inversion clade</taxon>
        <taxon>NPAAA clade</taxon>
        <taxon>indigoferoid/millettioid clade</taxon>
        <taxon>Phaseoleae</taxon>
        <taxon>Cajanus</taxon>
    </lineage>
</organism>
<dbReference type="InterPro" id="IPR036388">
    <property type="entry name" value="WH-like_DNA-bd_sf"/>
</dbReference>
<evidence type="ECO:0000256" key="2">
    <source>
        <dbReference type="ARBA" id="ARBA00022821"/>
    </source>
</evidence>
<dbReference type="SUPFAM" id="SSF52058">
    <property type="entry name" value="L domain-like"/>
    <property type="match status" value="1"/>
</dbReference>
<reference evidence="6 7" key="1">
    <citation type="journal article" date="2012" name="Nat. Biotechnol.">
        <title>Draft genome sequence of pigeonpea (Cajanus cajan), an orphan legume crop of resource-poor farmers.</title>
        <authorList>
            <person name="Varshney R.K."/>
            <person name="Chen W."/>
            <person name="Li Y."/>
            <person name="Bharti A.K."/>
            <person name="Saxena R.K."/>
            <person name="Schlueter J.A."/>
            <person name="Donoghue M.T."/>
            <person name="Azam S."/>
            <person name="Fan G."/>
            <person name="Whaley A.M."/>
            <person name="Farmer A.D."/>
            <person name="Sheridan J."/>
            <person name="Iwata A."/>
            <person name="Tuteja R."/>
            <person name="Penmetsa R.V."/>
            <person name="Wu W."/>
            <person name="Upadhyaya H.D."/>
            <person name="Yang S.P."/>
            <person name="Shah T."/>
            <person name="Saxena K.B."/>
            <person name="Michael T."/>
            <person name="McCombie W.R."/>
            <person name="Yang B."/>
            <person name="Zhang G."/>
            <person name="Yang H."/>
            <person name="Wang J."/>
            <person name="Spillane C."/>
            <person name="Cook D.R."/>
            <person name="May G.D."/>
            <person name="Xu X."/>
            <person name="Jackson S.A."/>
        </authorList>
    </citation>
    <scope>NUCLEOTIDE SEQUENCE [LARGE SCALE GENOMIC DNA]</scope>
    <source>
        <strain evidence="7">cv. Asha</strain>
    </source>
</reference>
<dbReference type="PROSITE" id="PS51450">
    <property type="entry name" value="LRR"/>
    <property type="match status" value="1"/>
</dbReference>
<gene>
    <name evidence="6" type="ORF">KK1_012731</name>
</gene>
<dbReference type="InterPro" id="IPR032675">
    <property type="entry name" value="LRR_dom_sf"/>
</dbReference>
<dbReference type="InterPro" id="IPR001611">
    <property type="entry name" value="Leu-rich_rpt"/>
</dbReference>
<dbReference type="Gene3D" id="3.80.10.10">
    <property type="entry name" value="Ribonuclease Inhibitor"/>
    <property type="match status" value="2"/>
</dbReference>
<evidence type="ECO:0000259" key="4">
    <source>
        <dbReference type="Pfam" id="PF23559"/>
    </source>
</evidence>
<dbReference type="PANTHER" id="PTHR36766:SF40">
    <property type="entry name" value="DISEASE RESISTANCE PROTEIN RGA3"/>
    <property type="match status" value="1"/>
</dbReference>
<dbReference type="Gramene" id="C.cajan_12354.t">
    <property type="protein sequence ID" value="C.cajan_12354.t"/>
    <property type="gene ID" value="C.cajan_12354"/>
</dbReference>
<dbReference type="Proteomes" id="UP000075243">
    <property type="component" value="Chromosome 6"/>
</dbReference>
<feature type="domain" description="Disease resistance R13L4/SHOC-2-like LRR" evidence="5">
    <location>
        <begin position="384"/>
        <end position="710"/>
    </location>
</feature>
<dbReference type="AlphaFoldDB" id="A0A151THB1"/>
<dbReference type="InterPro" id="IPR055414">
    <property type="entry name" value="LRR_R13L4/SHOC2-like"/>
</dbReference>
<accession>A0A151THB1</accession>
<dbReference type="PRINTS" id="PR00364">
    <property type="entry name" value="DISEASERSIST"/>
</dbReference>
<dbReference type="SUPFAM" id="SSF52540">
    <property type="entry name" value="P-loop containing nucleoside triphosphate hydrolases"/>
    <property type="match status" value="1"/>
</dbReference>
<keyword evidence="2" id="KW-0611">Plant defense</keyword>
<keyword evidence="7" id="KW-1185">Reference proteome</keyword>
<evidence type="ECO:0000313" key="6">
    <source>
        <dbReference type="EMBL" id="KYP66437.1"/>
    </source>
</evidence>
<evidence type="ECO:0000259" key="3">
    <source>
        <dbReference type="Pfam" id="PF00931"/>
    </source>
</evidence>
<dbReference type="GO" id="GO:0043531">
    <property type="term" value="F:ADP binding"/>
    <property type="evidence" value="ECO:0007669"/>
    <property type="project" value="InterPro"/>
</dbReference>
<keyword evidence="1" id="KW-0677">Repeat</keyword>